<evidence type="ECO:0000256" key="2">
    <source>
        <dbReference type="ARBA" id="ARBA00023125"/>
    </source>
</evidence>
<comment type="caution">
    <text evidence="5">The sequence shown here is derived from an EMBL/GenBank/DDBJ whole genome shotgun (WGS) entry which is preliminary data.</text>
</comment>
<dbReference type="PANTHER" id="PTHR43280:SF28">
    <property type="entry name" value="HTH-TYPE TRANSCRIPTIONAL ACTIVATOR RHAS"/>
    <property type="match status" value="1"/>
</dbReference>
<keyword evidence="2" id="KW-0238">DNA-binding</keyword>
<dbReference type="SMART" id="SM00342">
    <property type="entry name" value="HTH_ARAC"/>
    <property type="match status" value="1"/>
</dbReference>
<dbReference type="GO" id="GO:0043565">
    <property type="term" value="F:sequence-specific DNA binding"/>
    <property type="evidence" value="ECO:0007669"/>
    <property type="project" value="InterPro"/>
</dbReference>
<dbReference type="eggNOG" id="COG2207">
    <property type="taxonomic scope" value="Bacteria"/>
</dbReference>
<evidence type="ECO:0000313" key="6">
    <source>
        <dbReference type="Proteomes" id="UP000076563"/>
    </source>
</evidence>
<dbReference type="InterPro" id="IPR020449">
    <property type="entry name" value="Tscrpt_reg_AraC-type_HTH"/>
</dbReference>
<accession>A0A161SFP0</accession>
<dbReference type="EMBL" id="LQRA01000050">
    <property type="protein sequence ID" value="KZE79865.1"/>
    <property type="molecule type" value="Genomic_DNA"/>
</dbReference>
<evidence type="ECO:0000256" key="3">
    <source>
        <dbReference type="ARBA" id="ARBA00023163"/>
    </source>
</evidence>
<dbReference type="Gene3D" id="1.10.10.60">
    <property type="entry name" value="Homeodomain-like"/>
    <property type="match status" value="2"/>
</dbReference>
<keyword evidence="6" id="KW-1185">Reference proteome</keyword>
<dbReference type="Pfam" id="PF12833">
    <property type="entry name" value="HTH_18"/>
    <property type="match status" value="1"/>
</dbReference>
<feature type="domain" description="HTH araC/xylS-type" evidence="4">
    <location>
        <begin position="185"/>
        <end position="283"/>
    </location>
</feature>
<dbReference type="InterPro" id="IPR003313">
    <property type="entry name" value="AraC-bd"/>
</dbReference>
<evidence type="ECO:0000259" key="4">
    <source>
        <dbReference type="PROSITE" id="PS01124"/>
    </source>
</evidence>
<keyword evidence="3" id="KW-0804">Transcription</keyword>
<dbReference type="InterPro" id="IPR014710">
    <property type="entry name" value="RmlC-like_jellyroll"/>
</dbReference>
<dbReference type="RefSeq" id="WP_063180947.1">
    <property type="nucleotide sequence ID" value="NZ_LQRA01000050.1"/>
</dbReference>
<dbReference type="GO" id="GO:0003700">
    <property type="term" value="F:DNA-binding transcription factor activity"/>
    <property type="evidence" value="ECO:0007669"/>
    <property type="project" value="InterPro"/>
</dbReference>
<name>A0A161SFP0_9BACL</name>
<dbReference type="InterPro" id="IPR037923">
    <property type="entry name" value="HTH-like"/>
</dbReference>
<dbReference type="STRING" id="1007103.GCA_000213315_04542"/>
<dbReference type="SUPFAM" id="SSF51215">
    <property type="entry name" value="Regulatory protein AraC"/>
    <property type="match status" value="1"/>
</dbReference>
<proteinExistence type="predicted"/>
<dbReference type="PANTHER" id="PTHR43280">
    <property type="entry name" value="ARAC-FAMILY TRANSCRIPTIONAL REGULATOR"/>
    <property type="match status" value="1"/>
</dbReference>
<dbReference type="OrthoDB" id="2713997at2"/>
<dbReference type="PRINTS" id="PR00032">
    <property type="entry name" value="HTHARAC"/>
</dbReference>
<keyword evidence="1" id="KW-0805">Transcription regulation</keyword>
<dbReference type="InterPro" id="IPR009057">
    <property type="entry name" value="Homeodomain-like_sf"/>
</dbReference>
<evidence type="ECO:0000256" key="1">
    <source>
        <dbReference type="ARBA" id="ARBA00023015"/>
    </source>
</evidence>
<gene>
    <name evidence="5" type="ORF">AV654_14835</name>
</gene>
<dbReference type="SUPFAM" id="SSF46689">
    <property type="entry name" value="Homeodomain-like"/>
    <property type="match status" value="2"/>
</dbReference>
<dbReference type="InterPro" id="IPR018060">
    <property type="entry name" value="HTH_AraC"/>
</dbReference>
<dbReference type="Proteomes" id="UP000076563">
    <property type="component" value="Unassembled WGS sequence"/>
</dbReference>
<reference evidence="6" key="1">
    <citation type="submission" date="2016-01" db="EMBL/GenBank/DDBJ databases">
        <title>Draft genome of Chromobacterium sp. F49.</title>
        <authorList>
            <person name="Hong K.W."/>
        </authorList>
    </citation>
    <scope>NUCLEOTIDE SEQUENCE [LARGE SCALE GENOMIC DNA]</scope>
    <source>
        <strain evidence="6">M63</strain>
    </source>
</reference>
<dbReference type="Gene3D" id="2.60.120.10">
    <property type="entry name" value="Jelly Rolls"/>
    <property type="match status" value="1"/>
</dbReference>
<dbReference type="PROSITE" id="PS01124">
    <property type="entry name" value="HTH_ARAC_FAMILY_2"/>
    <property type="match status" value="1"/>
</dbReference>
<dbReference type="Pfam" id="PF02311">
    <property type="entry name" value="AraC_binding"/>
    <property type="match status" value="1"/>
</dbReference>
<dbReference type="AlphaFoldDB" id="A0A161SFP0"/>
<protein>
    <submittedName>
        <fullName evidence="5">AraC family transcriptional regulator</fullName>
    </submittedName>
</protein>
<evidence type="ECO:0000313" key="5">
    <source>
        <dbReference type="EMBL" id="KZE79865.1"/>
    </source>
</evidence>
<sequence>MVIHTPTNLALRKLGMYVRADADDWQYNWPVHTHEGLEVYYFIRGDANYIIGDNIYDLSPGDMLLFRGSTIHRVNPSKDVPYVRSYVNFTESFLQEQMSENMFEKLMSLFESPSGRLIRWSLEERKEVEAYFRALHRENERESFGYELILKALLVQLLVAIYRKAKRLHEIAPAVQPSHSQENVRRILQYVNQHFTENFSLQELSGALHLNKYYICHCFKEVTGYTINNYIISKRIEEAKKMLRTTDEPVGLISEKLGFNTAVHFSRSFKKYAGVSPQSYRKKDFGA</sequence>
<organism evidence="5 6">
    <name type="scientific">Paenibacillus elgii</name>
    <dbReference type="NCBI Taxonomy" id="189691"/>
    <lineage>
        <taxon>Bacteria</taxon>
        <taxon>Bacillati</taxon>
        <taxon>Bacillota</taxon>
        <taxon>Bacilli</taxon>
        <taxon>Bacillales</taxon>
        <taxon>Paenibacillaceae</taxon>
        <taxon>Paenibacillus</taxon>
    </lineage>
</organism>